<feature type="region of interest" description="Disordered" evidence="5">
    <location>
        <begin position="730"/>
        <end position="780"/>
    </location>
</feature>
<feature type="region of interest" description="Disordered" evidence="5">
    <location>
        <begin position="445"/>
        <end position="465"/>
    </location>
</feature>
<keyword evidence="3" id="KW-0472">Membrane</keyword>
<feature type="region of interest" description="Disordered" evidence="5">
    <location>
        <begin position="342"/>
        <end position="365"/>
    </location>
</feature>
<keyword evidence="3" id="KW-0496">Mitochondrion</keyword>
<protein>
    <submittedName>
        <fullName evidence="7">Katanin p60 ATPase-containing subunit</fullName>
    </submittedName>
</protein>
<evidence type="ECO:0000256" key="4">
    <source>
        <dbReference type="ARBA" id="ARBA00022840"/>
    </source>
</evidence>
<keyword evidence="4" id="KW-0067">ATP-binding</keyword>
<dbReference type="EMBL" id="GL385400">
    <property type="protein sequence ID" value="EJT72032.1"/>
    <property type="molecule type" value="Genomic_DNA"/>
</dbReference>
<dbReference type="AlphaFoldDB" id="J3PCR2"/>
<dbReference type="EnsemblFungi" id="EJT72032">
    <property type="protein sequence ID" value="EJT72032"/>
    <property type="gene ID" value="GGTG_11280"/>
</dbReference>
<dbReference type="Pfam" id="PF00004">
    <property type="entry name" value="AAA"/>
    <property type="match status" value="1"/>
</dbReference>
<evidence type="ECO:0000313" key="7">
    <source>
        <dbReference type="EMBL" id="EJT72032.1"/>
    </source>
</evidence>
<dbReference type="PANTHER" id="PTHR45644">
    <property type="entry name" value="AAA ATPASE, PUTATIVE (AFU_ORTHOLOGUE AFUA_2G12920)-RELATED-RELATED"/>
    <property type="match status" value="1"/>
</dbReference>
<dbReference type="InterPro" id="IPR003593">
    <property type="entry name" value="AAA+_ATPase"/>
</dbReference>
<evidence type="ECO:0000256" key="5">
    <source>
        <dbReference type="SAM" id="MobiDB-lite"/>
    </source>
</evidence>
<evidence type="ECO:0000259" key="6">
    <source>
        <dbReference type="SMART" id="SM00382"/>
    </source>
</evidence>
<reference evidence="8" key="4">
    <citation type="journal article" date="2015" name="G3 (Bethesda)">
        <title>Genome sequences of three phytopathogenic species of the Magnaporthaceae family of fungi.</title>
        <authorList>
            <person name="Okagaki L.H."/>
            <person name="Nunes C.C."/>
            <person name="Sailsbery J."/>
            <person name="Clay B."/>
            <person name="Brown D."/>
            <person name="John T."/>
            <person name="Oh Y."/>
            <person name="Young N."/>
            <person name="Fitzgerald M."/>
            <person name="Haas B.J."/>
            <person name="Zeng Q."/>
            <person name="Young S."/>
            <person name="Adiconis X."/>
            <person name="Fan L."/>
            <person name="Levin J.Z."/>
            <person name="Mitchell T.K."/>
            <person name="Okubara P.A."/>
            <person name="Farman M.L."/>
            <person name="Kohn L.M."/>
            <person name="Birren B."/>
            <person name="Ma L.-J."/>
            <person name="Dean R.A."/>
        </authorList>
    </citation>
    <scope>NUCLEOTIDE SEQUENCE</scope>
    <source>
        <strain evidence="8">R3-111a-1</strain>
    </source>
</reference>
<evidence type="ECO:0000313" key="9">
    <source>
        <dbReference type="Proteomes" id="UP000006039"/>
    </source>
</evidence>
<dbReference type="SMART" id="SM00382">
    <property type="entry name" value="AAA"/>
    <property type="match status" value="1"/>
</dbReference>
<keyword evidence="3" id="KW-1000">Mitochondrion outer membrane</keyword>
<dbReference type="RefSeq" id="XP_009227429.1">
    <property type="nucleotide sequence ID" value="XM_009229165.1"/>
</dbReference>
<evidence type="ECO:0000256" key="3">
    <source>
        <dbReference type="ARBA" id="ARBA00022787"/>
    </source>
</evidence>
<sequence>MHPTGADEAPKARTPCFHHPSVHCPCPLSTLASGFFPLLPAAAPRKGPSLCWLLRLPGMLLARRRVAASPARCRPLLPRLSRPWSCQRLYSSSGAAPSPQPSHEPHDTRPAVPGSAQSLPDSSSSPSSTGTTASTVTSTRSRSARSARTTGSGYPPVGIPQWFLERDVTLLHEGRHYRKKGHFHLYTDEDSARLCCLDGLINGLGSGGWSQDDMASAMKALEFAAKGIRTDDMHDVTSTVDQFHDHVVMSAADAVSAVAYYTRDGALQPRESYVPPPLPFMRPYPLTSERLRFAEQKARASSRSLLSDSVLFLAGEANMVKAFNTECVSFANGINGQLLSAMTPKSRSRPRSRHQPGTAEGRAGRPIPVLAVMNHAAQAIPRALVERAAIVSNADVIHLDTHTLAHIAGRVLGQDLYAYRGPFSTMGYRVDELSGRLAPRFTRQSETIPNADGPESGSDVEAGGGVFSVSSNQLRTMLLGPEPASSPARVADWDDLKLGNALEQILNAADLKRAALPESECPEPKDGEPRRLIVHVQDIVELAELGEGSLILSKLRAAMDKLADGGKPIVLVGSTAHVADTTWHRQLSNLASHANCHIHPFDCPPYNHSDAFKNLDKHEVAHRNLTNLMCMLEAMLGHEVTIHLGTATSYVMGFFLERNRFDLQWTHDIASRMLVELPKPLPTSGPVKLSVFDGLLRVLQWSKHEHVMWKGKPGYIKAAPYPWPSVLANKASSSTGGGSHTTSPEGDGVQGASSKNGNTAGDRGSGSGMKPKNKNTKYDENEQQLLPCIVKPETIKTTWDSVVCSPETKDSLQSLTSLVLTRPSEFSYGVLATERIAGCLLYGPPGTGKTLMARAIAKESGATMLEVSAAAVNDRWVGASERNVRAIFSLARKLAPVVVFLDEADSLLGSRESRNRGGHREVVNQFLREWDGLAETDAFIMVATNRPYDLDEAVLRRLPRKILVDLPLAPHRLEILRVLLRDERLDPQSVDLARLAADTELYSGSDLKHLCVAAAFHAVRDGVRARDASPDPAAHVFPDRRLLTGDHFARAMHEVSASVSPDAGSLKAIRKFDERYGDGQAKRRRQAAAVGFAVAPVANRSETARVRRELNA</sequence>
<dbReference type="GO" id="GO:0016887">
    <property type="term" value="F:ATP hydrolysis activity"/>
    <property type="evidence" value="ECO:0007669"/>
    <property type="project" value="InterPro"/>
</dbReference>
<name>J3PCR2_GAET3</name>
<feature type="domain" description="AAA+ ATPase" evidence="6">
    <location>
        <begin position="835"/>
        <end position="968"/>
    </location>
</feature>
<dbReference type="eggNOG" id="KOG0737">
    <property type="taxonomic scope" value="Eukaryota"/>
</dbReference>
<dbReference type="Gene3D" id="3.40.50.300">
    <property type="entry name" value="P-loop containing nucleotide triphosphate hydrolases"/>
    <property type="match status" value="1"/>
</dbReference>
<accession>J3PCR2</accession>
<dbReference type="OrthoDB" id="39734at2759"/>
<dbReference type="STRING" id="644352.J3PCR2"/>
<reference evidence="8" key="5">
    <citation type="submission" date="2018-04" db="UniProtKB">
        <authorList>
            <consortium name="EnsemblFungi"/>
        </authorList>
    </citation>
    <scope>IDENTIFICATION</scope>
    <source>
        <strain evidence="8">R3-111a-1</strain>
    </source>
</reference>
<dbReference type="VEuPathDB" id="FungiDB:GGTG_11280"/>
<dbReference type="InterPro" id="IPR027417">
    <property type="entry name" value="P-loop_NTPase"/>
</dbReference>
<reference evidence="7" key="3">
    <citation type="submission" date="2010-09" db="EMBL/GenBank/DDBJ databases">
        <title>Annotation of Gaeumannomyces graminis var. tritici R3-111a-1.</title>
        <authorList>
            <consortium name="The Broad Institute Genome Sequencing Platform"/>
            <person name="Ma L.-J."/>
            <person name="Dead R."/>
            <person name="Young S.K."/>
            <person name="Zeng Q."/>
            <person name="Gargeya S."/>
            <person name="Fitzgerald M."/>
            <person name="Haas B."/>
            <person name="Abouelleil A."/>
            <person name="Alvarado L."/>
            <person name="Arachchi H.M."/>
            <person name="Berlin A."/>
            <person name="Brown A."/>
            <person name="Chapman S.B."/>
            <person name="Chen Z."/>
            <person name="Dunbar C."/>
            <person name="Freedman E."/>
            <person name="Gearin G."/>
            <person name="Gellesch M."/>
            <person name="Goldberg J."/>
            <person name="Griggs A."/>
            <person name="Gujja S."/>
            <person name="Heiman D."/>
            <person name="Howarth C."/>
            <person name="Larson L."/>
            <person name="Lui A."/>
            <person name="MacDonald P.J.P."/>
            <person name="Mehta T."/>
            <person name="Montmayeur A."/>
            <person name="Murphy C."/>
            <person name="Neiman D."/>
            <person name="Pearson M."/>
            <person name="Priest M."/>
            <person name="Roberts A."/>
            <person name="Saif S."/>
            <person name="Shea T."/>
            <person name="Shenoy N."/>
            <person name="Sisk P."/>
            <person name="Stolte C."/>
            <person name="Sykes S."/>
            <person name="Yandava C."/>
            <person name="Wortman J."/>
            <person name="Nusbaum C."/>
            <person name="Birren B."/>
        </authorList>
    </citation>
    <scope>NUCLEOTIDE SEQUENCE</scope>
    <source>
        <strain evidence="7">R3-111a-1</strain>
    </source>
</reference>
<dbReference type="GO" id="GO:0005524">
    <property type="term" value="F:ATP binding"/>
    <property type="evidence" value="ECO:0007669"/>
    <property type="project" value="UniProtKB-KW"/>
</dbReference>
<keyword evidence="9" id="KW-1185">Reference proteome</keyword>
<dbReference type="Pfam" id="PF17862">
    <property type="entry name" value="AAA_lid_3"/>
    <property type="match status" value="1"/>
</dbReference>
<dbReference type="HOGENOM" id="CLU_004223_0_0_1"/>
<feature type="compositionally biased region" description="Low complexity" evidence="5">
    <location>
        <begin position="113"/>
        <end position="152"/>
    </location>
</feature>
<proteinExistence type="predicted"/>
<evidence type="ECO:0000256" key="2">
    <source>
        <dbReference type="ARBA" id="ARBA00022741"/>
    </source>
</evidence>
<evidence type="ECO:0000313" key="8">
    <source>
        <dbReference type="EnsemblFungi" id="EJT72032"/>
    </source>
</evidence>
<dbReference type="SUPFAM" id="SSF52540">
    <property type="entry name" value="P-loop containing nucleoside triphosphate hydrolases"/>
    <property type="match status" value="1"/>
</dbReference>
<comment type="subcellular location">
    <subcellularLocation>
        <location evidence="1">Mitochondrion outer membrane</location>
        <topology evidence="1">Single-pass membrane protein</topology>
    </subcellularLocation>
</comment>
<organism evidence="7">
    <name type="scientific">Gaeumannomyces tritici (strain R3-111a-1)</name>
    <name type="common">Wheat and barley take-all root rot fungus</name>
    <name type="synonym">Gaeumannomyces graminis var. tritici</name>
    <dbReference type="NCBI Taxonomy" id="644352"/>
    <lineage>
        <taxon>Eukaryota</taxon>
        <taxon>Fungi</taxon>
        <taxon>Dikarya</taxon>
        <taxon>Ascomycota</taxon>
        <taxon>Pezizomycotina</taxon>
        <taxon>Sordariomycetes</taxon>
        <taxon>Sordariomycetidae</taxon>
        <taxon>Magnaporthales</taxon>
        <taxon>Magnaporthaceae</taxon>
        <taxon>Gaeumannomyces</taxon>
    </lineage>
</organism>
<evidence type="ECO:0000256" key="1">
    <source>
        <dbReference type="ARBA" id="ARBA00004572"/>
    </source>
</evidence>
<dbReference type="GeneID" id="20351738"/>
<dbReference type="GO" id="GO:0005741">
    <property type="term" value="C:mitochondrial outer membrane"/>
    <property type="evidence" value="ECO:0007669"/>
    <property type="project" value="UniProtKB-SubCell"/>
</dbReference>
<dbReference type="InterPro" id="IPR051701">
    <property type="entry name" value="Mito_OM_Translocase_MSP1"/>
</dbReference>
<gene>
    <name evidence="8" type="primary">20351738</name>
    <name evidence="7" type="ORF">GGTG_11280</name>
</gene>
<reference evidence="9" key="1">
    <citation type="submission" date="2010-07" db="EMBL/GenBank/DDBJ databases">
        <title>The genome sequence of Gaeumannomyces graminis var. tritici strain R3-111a-1.</title>
        <authorList>
            <consortium name="The Broad Institute Genome Sequencing Platform"/>
            <person name="Ma L.-J."/>
            <person name="Dead R."/>
            <person name="Young S."/>
            <person name="Zeng Q."/>
            <person name="Koehrsen M."/>
            <person name="Alvarado L."/>
            <person name="Berlin A."/>
            <person name="Chapman S.B."/>
            <person name="Chen Z."/>
            <person name="Freedman E."/>
            <person name="Gellesch M."/>
            <person name="Goldberg J."/>
            <person name="Griggs A."/>
            <person name="Gujja S."/>
            <person name="Heilman E.R."/>
            <person name="Heiman D."/>
            <person name="Hepburn T."/>
            <person name="Howarth C."/>
            <person name="Jen D."/>
            <person name="Larson L."/>
            <person name="Mehta T."/>
            <person name="Neiman D."/>
            <person name="Pearson M."/>
            <person name="Roberts A."/>
            <person name="Saif S."/>
            <person name="Shea T."/>
            <person name="Shenoy N."/>
            <person name="Sisk P."/>
            <person name="Stolte C."/>
            <person name="Sykes S."/>
            <person name="Walk T."/>
            <person name="White J."/>
            <person name="Yandava C."/>
            <person name="Haas B."/>
            <person name="Nusbaum C."/>
            <person name="Birren B."/>
        </authorList>
    </citation>
    <scope>NUCLEOTIDE SEQUENCE [LARGE SCALE GENOMIC DNA]</scope>
    <source>
        <strain evidence="9">R3-111a-1</strain>
    </source>
</reference>
<dbReference type="PANTHER" id="PTHR45644:SF56">
    <property type="entry name" value="AAA ATPASE, PUTATIVE (AFU_ORTHOLOGUE AFUA_2G12920)-RELATED"/>
    <property type="match status" value="1"/>
</dbReference>
<dbReference type="InterPro" id="IPR041569">
    <property type="entry name" value="AAA_lid_3"/>
</dbReference>
<dbReference type="Gene3D" id="1.10.8.60">
    <property type="match status" value="1"/>
</dbReference>
<dbReference type="Proteomes" id="UP000006039">
    <property type="component" value="Unassembled WGS sequence"/>
</dbReference>
<dbReference type="InterPro" id="IPR003959">
    <property type="entry name" value="ATPase_AAA_core"/>
</dbReference>
<keyword evidence="2" id="KW-0547">Nucleotide-binding</keyword>
<reference evidence="7" key="2">
    <citation type="submission" date="2010-07" db="EMBL/GenBank/DDBJ databases">
        <authorList>
            <consortium name="The Broad Institute Genome Sequencing Platform"/>
            <consortium name="Broad Institute Genome Sequencing Center for Infectious Disease"/>
            <person name="Ma L.-J."/>
            <person name="Dead R."/>
            <person name="Young S."/>
            <person name="Zeng Q."/>
            <person name="Koehrsen M."/>
            <person name="Alvarado L."/>
            <person name="Berlin A."/>
            <person name="Chapman S.B."/>
            <person name="Chen Z."/>
            <person name="Freedman E."/>
            <person name="Gellesch M."/>
            <person name="Goldberg J."/>
            <person name="Griggs A."/>
            <person name="Gujja S."/>
            <person name="Heilman E.R."/>
            <person name="Heiman D."/>
            <person name="Hepburn T."/>
            <person name="Howarth C."/>
            <person name="Jen D."/>
            <person name="Larson L."/>
            <person name="Mehta T."/>
            <person name="Neiman D."/>
            <person name="Pearson M."/>
            <person name="Roberts A."/>
            <person name="Saif S."/>
            <person name="Shea T."/>
            <person name="Shenoy N."/>
            <person name="Sisk P."/>
            <person name="Stolte C."/>
            <person name="Sykes S."/>
            <person name="Walk T."/>
            <person name="White J."/>
            <person name="Yandava C."/>
            <person name="Haas B."/>
            <person name="Nusbaum C."/>
            <person name="Birren B."/>
        </authorList>
    </citation>
    <scope>NUCLEOTIDE SEQUENCE</scope>
    <source>
        <strain evidence="7">R3-111a-1</strain>
    </source>
</reference>
<feature type="region of interest" description="Disordered" evidence="5">
    <location>
        <begin position="91"/>
        <end position="152"/>
    </location>
</feature>